<evidence type="ECO:0000256" key="1">
    <source>
        <dbReference type="SAM" id="Phobius"/>
    </source>
</evidence>
<feature type="chain" id="PRO_5038598298" evidence="2">
    <location>
        <begin position="24"/>
        <end position="682"/>
    </location>
</feature>
<dbReference type="Pfam" id="PF19516">
    <property type="entry name" value="DUF6049"/>
    <property type="match status" value="1"/>
</dbReference>
<evidence type="ECO:0000313" key="4">
    <source>
        <dbReference type="Proteomes" id="UP000502298"/>
    </source>
</evidence>
<organism evidence="3 4">
    <name type="scientific">Arcanobacterium buesumense</name>
    <dbReference type="NCBI Taxonomy" id="2722751"/>
    <lineage>
        <taxon>Bacteria</taxon>
        <taxon>Bacillati</taxon>
        <taxon>Actinomycetota</taxon>
        <taxon>Actinomycetes</taxon>
        <taxon>Actinomycetales</taxon>
        <taxon>Actinomycetaceae</taxon>
        <taxon>Arcanobacterium</taxon>
    </lineage>
</organism>
<dbReference type="AlphaFoldDB" id="A0A6H2ENF3"/>
<evidence type="ECO:0000256" key="2">
    <source>
        <dbReference type="SAM" id="SignalP"/>
    </source>
</evidence>
<dbReference type="RefSeq" id="WP_168918525.1">
    <property type="nucleotide sequence ID" value="NZ_CP050804.1"/>
</dbReference>
<accession>A0A6H2ENF3</accession>
<gene>
    <name evidence="3" type="ORF">HC352_08885</name>
</gene>
<evidence type="ECO:0000313" key="3">
    <source>
        <dbReference type="EMBL" id="QJC22603.1"/>
    </source>
</evidence>
<keyword evidence="2" id="KW-0732">Signal</keyword>
<keyword evidence="1" id="KW-0472">Membrane</keyword>
<reference evidence="3 4" key="1">
    <citation type="submission" date="2020-03" db="EMBL/GenBank/DDBJ databases">
        <title>Complete genome of Arcanobacterium buesumensis sp. nov. strain 2701.</title>
        <authorList>
            <person name="Borowiak M."/>
            <person name="Alssahen M."/>
            <person name="Laemmler C."/>
            <person name="Malorny B."/>
            <person name="Hassan A."/>
            <person name="Prenger-Berninghoff E."/>
            <person name="Ploetz M."/>
            <person name="Abdulmawjood A."/>
        </authorList>
    </citation>
    <scope>NUCLEOTIDE SEQUENCE [LARGE SCALE GENOMIC DNA]</scope>
    <source>
        <strain evidence="3 4">2701</strain>
    </source>
</reference>
<keyword evidence="4" id="KW-1185">Reference proteome</keyword>
<keyword evidence="1" id="KW-1133">Transmembrane helix</keyword>
<dbReference type="InterPro" id="IPR046112">
    <property type="entry name" value="DUF6049"/>
</dbReference>
<protein>
    <submittedName>
        <fullName evidence="3">Uncharacterized protein</fullName>
    </submittedName>
</protein>
<proteinExistence type="predicted"/>
<feature type="transmembrane region" description="Helical" evidence="1">
    <location>
        <begin position="627"/>
        <end position="645"/>
    </location>
</feature>
<feature type="signal peptide" evidence="2">
    <location>
        <begin position="1"/>
        <end position="23"/>
    </location>
</feature>
<dbReference type="KEGG" id="arca:HC352_08885"/>
<name>A0A6H2ENF3_9ACTO</name>
<sequence>MKNRIIRGTLAVFLSLAPLTAWDTVLTASAQTLPTTFSGQDQDANQAHIVIDSVGEPTLAPGKDLTLNLTITNPGSEPLAINALNIRAQVWPATNPAQVAAWMGGDLYGYQLRHTNTDLVIPAGQSTSQTLTVPRDDISWKNTTYFWGPRGIAVDAITSDGSVLTDRSYLVVTPDTELPRSQFTAVVPVVNNLPASPATPYELITRTLDKTENPASADHTDGEASDPKALLSQWDFPGISLFSDPKISLATPVKNAEIHTLPAYDADLPAFVHANAEDHIANYLSSAKADVWFTEELTDIATLRAVRAAGMSSTIIPDSQLTPIGAQIFTDHAHTSVDIDGNSMPILTANSTLSDAVNGTLTHDEDTITLDRLDRQQVSLALSAILYRQQPHDQRGVVVITKRGMITGADAEQTRQTLTSLTQAPWNEASSVNSLLASRQVDFNYEAMPENQPSPGEFTDEELTHYNETLNKLHHFAAIFPQNDELDTTLANHANAFFSTSWRHTPEARAAYAAALNTIDTSALKVETSSTINLISESSSLPIHVTNTYDYPVNVTVTLTAPDRRLHALEPANATIPAHSTTHVTIPVEAWGSGNLDVDVAITDSSGLTLGKSSTVHVRVRANWENTGTVVVALLIGTLFIFGVIKSIRNGRRSEPVDPQLASHAIHQASATASKPLSQNSE</sequence>
<keyword evidence="1" id="KW-0812">Transmembrane</keyword>
<dbReference type="Proteomes" id="UP000502298">
    <property type="component" value="Chromosome"/>
</dbReference>
<dbReference type="EMBL" id="CP050804">
    <property type="protein sequence ID" value="QJC22603.1"/>
    <property type="molecule type" value="Genomic_DNA"/>
</dbReference>